<dbReference type="NCBIfam" id="TIGR00726">
    <property type="entry name" value="peptidoglycan editing factor PgeF"/>
    <property type="match status" value="1"/>
</dbReference>
<evidence type="ECO:0000256" key="9">
    <source>
        <dbReference type="ARBA" id="ARBA00049893"/>
    </source>
</evidence>
<comment type="caution">
    <text evidence="11">The sequence shown here is derived from an EMBL/GenBank/DDBJ whole genome shotgun (WGS) entry which is preliminary data.</text>
</comment>
<evidence type="ECO:0000256" key="2">
    <source>
        <dbReference type="ARBA" id="ARBA00007353"/>
    </source>
</evidence>
<evidence type="ECO:0000256" key="10">
    <source>
        <dbReference type="RuleBase" id="RU361274"/>
    </source>
</evidence>
<protein>
    <recommendedName>
        <fullName evidence="10">Purine nucleoside phosphorylase</fullName>
    </recommendedName>
</protein>
<dbReference type="InterPro" id="IPR011324">
    <property type="entry name" value="Cytotoxic_necrot_fac-like_cat"/>
</dbReference>
<evidence type="ECO:0000256" key="6">
    <source>
        <dbReference type="ARBA" id="ARBA00022833"/>
    </source>
</evidence>
<proteinExistence type="inferred from homology"/>
<dbReference type="Pfam" id="PF02578">
    <property type="entry name" value="Cu-oxidase_4"/>
    <property type="match status" value="1"/>
</dbReference>
<organism evidence="11 12">
    <name type="scientific">Paraherbaspirillum soli</name>
    <dbReference type="NCBI Taxonomy" id="631222"/>
    <lineage>
        <taxon>Bacteria</taxon>
        <taxon>Pseudomonadati</taxon>
        <taxon>Pseudomonadota</taxon>
        <taxon>Betaproteobacteria</taxon>
        <taxon>Burkholderiales</taxon>
        <taxon>Oxalobacteraceae</taxon>
        <taxon>Paraherbaspirillum</taxon>
    </lineage>
</organism>
<evidence type="ECO:0000313" key="12">
    <source>
        <dbReference type="Proteomes" id="UP001596045"/>
    </source>
</evidence>
<dbReference type="Proteomes" id="UP001596045">
    <property type="component" value="Unassembled WGS sequence"/>
</dbReference>
<dbReference type="PANTHER" id="PTHR30616:SF2">
    <property type="entry name" value="PURINE NUCLEOSIDE PHOSPHORYLASE LACC1"/>
    <property type="match status" value="1"/>
</dbReference>
<dbReference type="SUPFAM" id="SSF64438">
    <property type="entry name" value="CNF1/YfiH-like putative cysteine hydrolases"/>
    <property type="match status" value="1"/>
</dbReference>
<dbReference type="RefSeq" id="WP_378997283.1">
    <property type="nucleotide sequence ID" value="NZ_JBHSMT010000013.1"/>
</dbReference>
<comment type="similarity">
    <text evidence="2 10">Belongs to the purine nucleoside phosphorylase YfiH/LACC1 family.</text>
</comment>
<dbReference type="InterPro" id="IPR003730">
    <property type="entry name" value="Cu_polyphenol_OxRdtase"/>
</dbReference>
<name>A0ABW0M837_9BURK</name>
<sequence>MQLIIPNWVNVPRNISAFSTLREGGVSAAPYDDGSGGGGLNLGTHVGDKLEAVARNRALLETLLPASPIWLSQVHSADVVDVAAVSTGVEADAVIATQPGMVCAIQTADCLPVLFADLDGRVVGAAHAGWRGLVAGVLQNTVERMKAAGAGDIVAWLGPAIGRDQFEVGGDVLERFVERAESTQMSHQILAQTQACFAPIADRPGKYLADIYQLARIALQQAGVQRIDGGGLCTVTDRRFYSYRRDKTTGRMVSLIWLK</sequence>
<dbReference type="CDD" id="cd16833">
    <property type="entry name" value="YfiH"/>
    <property type="match status" value="1"/>
</dbReference>
<reference evidence="12" key="1">
    <citation type="journal article" date="2019" name="Int. J. Syst. Evol. Microbiol.">
        <title>The Global Catalogue of Microorganisms (GCM) 10K type strain sequencing project: providing services to taxonomists for standard genome sequencing and annotation.</title>
        <authorList>
            <consortium name="The Broad Institute Genomics Platform"/>
            <consortium name="The Broad Institute Genome Sequencing Center for Infectious Disease"/>
            <person name="Wu L."/>
            <person name="Ma J."/>
        </authorList>
    </citation>
    <scope>NUCLEOTIDE SEQUENCE [LARGE SCALE GENOMIC DNA]</scope>
    <source>
        <strain evidence="12">JCM 17066</strain>
    </source>
</reference>
<evidence type="ECO:0000256" key="8">
    <source>
        <dbReference type="ARBA" id="ARBA00048968"/>
    </source>
</evidence>
<accession>A0ABW0M837</accession>
<comment type="catalytic activity">
    <reaction evidence="1">
        <text>inosine + phosphate = alpha-D-ribose 1-phosphate + hypoxanthine</text>
        <dbReference type="Rhea" id="RHEA:27646"/>
        <dbReference type="ChEBI" id="CHEBI:17368"/>
        <dbReference type="ChEBI" id="CHEBI:17596"/>
        <dbReference type="ChEBI" id="CHEBI:43474"/>
        <dbReference type="ChEBI" id="CHEBI:57720"/>
        <dbReference type="EC" id="2.4.2.1"/>
    </reaction>
    <physiologicalReaction direction="left-to-right" evidence="1">
        <dbReference type="Rhea" id="RHEA:27647"/>
    </physiologicalReaction>
</comment>
<keyword evidence="12" id="KW-1185">Reference proteome</keyword>
<evidence type="ECO:0000256" key="5">
    <source>
        <dbReference type="ARBA" id="ARBA00022801"/>
    </source>
</evidence>
<evidence type="ECO:0000313" key="11">
    <source>
        <dbReference type="EMBL" id="MFC5474215.1"/>
    </source>
</evidence>
<keyword evidence="6" id="KW-0862">Zinc</keyword>
<dbReference type="Gene3D" id="3.60.140.10">
    <property type="entry name" value="CNF1/YfiH-like putative cysteine hydrolases"/>
    <property type="match status" value="1"/>
</dbReference>
<dbReference type="InterPro" id="IPR038371">
    <property type="entry name" value="Cu_polyphenol_OxRdtase_sf"/>
</dbReference>
<comment type="catalytic activity">
    <reaction evidence="7">
        <text>adenosine + H2O + H(+) = inosine + NH4(+)</text>
        <dbReference type="Rhea" id="RHEA:24408"/>
        <dbReference type="ChEBI" id="CHEBI:15377"/>
        <dbReference type="ChEBI" id="CHEBI:15378"/>
        <dbReference type="ChEBI" id="CHEBI:16335"/>
        <dbReference type="ChEBI" id="CHEBI:17596"/>
        <dbReference type="ChEBI" id="CHEBI:28938"/>
        <dbReference type="EC" id="3.5.4.4"/>
    </reaction>
    <physiologicalReaction direction="left-to-right" evidence="7">
        <dbReference type="Rhea" id="RHEA:24409"/>
    </physiologicalReaction>
</comment>
<dbReference type="EMBL" id="JBHSMT010000013">
    <property type="protein sequence ID" value="MFC5474215.1"/>
    <property type="molecule type" value="Genomic_DNA"/>
</dbReference>
<keyword evidence="5" id="KW-0378">Hydrolase</keyword>
<evidence type="ECO:0000256" key="1">
    <source>
        <dbReference type="ARBA" id="ARBA00000553"/>
    </source>
</evidence>
<evidence type="ECO:0000256" key="3">
    <source>
        <dbReference type="ARBA" id="ARBA00022679"/>
    </source>
</evidence>
<comment type="catalytic activity">
    <reaction evidence="9">
        <text>S-methyl-5'-thioadenosine + phosphate = 5-(methylsulfanyl)-alpha-D-ribose 1-phosphate + adenine</text>
        <dbReference type="Rhea" id="RHEA:11852"/>
        <dbReference type="ChEBI" id="CHEBI:16708"/>
        <dbReference type="ChEBI" id="CHEBI:17509"/>
        <dbReference type="ChEBI" id="CHEBI:43474"/>
        <dbReference type="ChEBI" id="CHEBI:58533"/>
        <dbReference type="EC" id="2.4.2.28"/>
    </reaction>
    <physiologicalReaction direction="left-to-right" evidence="9">
        <dbReference type="Rhea" id="RHEA:11853"/>
    </physiologicalReaction>
</comment>
<comment type="catalytic activity">
    <reaction evidence="8">
        <text>adenosine + phosphate = alpha-D-ribose 1-phosphate + adenine</text>
        <dbReference type="Rhea" id="RHEA:27642"/>
        <dbReference type="ChEBI" id="CHEBI:16335"/>
        <dbReference type="ChEBI" id="CHEBI:16708"/>
        <dbReference type="ChEBI" id="CHEBI:43474"/>
        <dbReference type="ChEBI" id="CHEBI:57720"/>
        <dbReference type="EC" id="2.4.2.1"/>
    </reaction>
    <physiologicalReaction direction="left-to-right" evidence="8">
        <dbReference type="Rhea" id="RHEA:27643"/>
    </physiologicalReaction>
</comment>
<keyword evidence="4" id="KW-0479">Metal-binding</keyword>
<keyword evidence="3" id="KW-0808">Transferase</keyword>
<evidence type="ECO:0000256" key="4">
    <source>
        <dbReference type="ARBA" id="ARBA00022723"/>
    </source>
</evidence>
<gene>
    <name evidence="11" type="primary">pgeF</name>
    <name evidence="11" type="ORF">ACFPM8_09615</name>
</gene>
<dbReference type="PANTHER" id="PTHR30616">
    <property type="entry name" value="UNCHARACTERIZED PROTEIN YFIH"/>
    <property type="match status" value="1"/>
</dbReference>
<evidence type="ECO:0000256" key="7">
    <source>
        <dbReference type="ARBA" id="ARBA00047989"/>
    </source>
</evidence>